<dbReference type="EMBL" id="RQVQ01000016">
    <property type="protein sequence ID" value="RRJ90530.1"/>
    <property type="molecule type" value="Genomic_DNA"/>
</dbReference>
<dbReference type="Proteomes" id="UP000275719">
    <property type="component" value="Unassembled WGS sequence"/>
</dbReference>
<keyword evidence="1" id="KW-0812">Transmembrane</keyword>
<reference evidence="3 4" key="1">
    <citation type="submission" date="2018-11" db="EMBL/GenBank/DDBJ databases">
        <title>Flavobacterium sp. nov., YIM 102701-2 draft genome.</title>
        <authorList>
            <person name="Li G."/>
            <person name="Jiang Y."/>
        </authorList>
    </citation>
    <scope>NUCLEOTIDE SEQUENCE [LARGE SCALE GENOMIC DNA]</scope>
    <source>
        <strain evidence="3 4">YIM 102701-2</strain>
    </source>
</reference>
<feature type="transmembrane region" description="Helical" evidence="1">
    <location>
        <begin position="29"/>
        <end position="48"/>
    </location>
</feature>
<dbReference type="Gene3D" id="2.30.29.30">
    <property type="entry name" value="Pleckstrin-homology domain (PH domain)/Phosphotyrosine-binding domain (PTB)"/>
    <property type="match status" value="1"/>
</dbReference>
<evidence type="ECO:0000313" key="3">
    <source>
        <dbReference type="EMBL" id="RRJ90530.1"/>
    </source>
</evidence>
<evidence type="ECO:0000259" key="2">
    <source>
        <dbReference type="Pfam" id="PF02893"/>
    </source>
</evidence>
<keyword evidence="1" id="KW-1133">Transmembrane helix</keyword>
<sequence length="165" mass="19598">MKINYTYFIVGFLLFFLIKFFLNDFTLDYSISNFLWALLAGLLTSLLMSKSNKPIKDLNLDLKQGEEIQSVFYVSIKQTKFHWIYGNLYVTNKRICFVDKLKGNQQCNYDFQFNDIKELLLLPQKFLKSERIKINTTKNEVFYVNAFENNKQLYGQFETKQAIKS</sequence>
<organism evidence="3 4">
    <name type="scientific">Paenimyroides tangerinum</name>
    <dbReference type="NCBI Taxonomy" id="2488728"/>
    <lineage>
        <taxon>Bacteria</taxon>
        <taxon>Pseudomonadati</taxon>
        <taxon>Bacteroidota</taxon>
        <taxon>Flavobacteriia</taxon>
        <taxon>Flavobacteriales</taxon>
        <taxon>Flavobacteriaceae</taxon>
        <taxon>Paenimyroides</taxon>
    </lineage>
</organism>
<protein>
    <recommendedName>
        <fullName evidence="2">GRAM domain-containing protein</fullName>
    </recommendedName>
</protein>
<dbReference type="RefSeq" id="WP_125018939.1">
    <property type="nucleotide sequence ID" value="NZ_RQVQ01000016.1"/>
</dbReference>
<dbReference type="Pfam" id="PF02893">
    <property type="entry name" value="GRAM"/>
    <property type="match status" value="1"/>
</dbReference>
<evidence type="ECO:0000256" key="1">
    <source>
        <dbReference type="SAM" id="Phobius"/>
    </source>
</evidence>
<feature type="domain" description="GRAM" evidence="2">
    <location>
        <begin position="60"/>
        <end position="143"/>
    </location>
</feature>
<proteinExistence type="predicted"/>
<accession>A0A3P3W688</accession>
<feature type="transmembrane region" description="Helical" evidence="1">
    <location>
        <begin position="5"/>
        <end position="23"/>
    </location>
</feature>
<keyword evidence="4" id="KW-1185">Reference proteome</keyword>
<keyword evidence="1" id="KW-0472">Membrane</keyword>
<gene>
    <name evidence="3" type="ORF">EG240_08335</name>
</gene>
<evidence type="ECO:0000313" key="4">
    <source>
        <dbReference type="Proteomes" id="UP000275719"/>
    </source>
</evidence>
<comment type="caution">
    <text evidence="3">The sequence shown here is derived from an EMBL/GenBank/DDBJ whole genome shotgun (WGS) entry which is preliminary data.</text>
</comment>
<dbReference type="InterPro" id="IPR004182">
    <property type="entry name" value="GRAM"/>
</dbReference>
<name>A0A3P3W688_9FLAO</name>
<dbReference type="AlphaFoldDB" id="A0A3P3W688"/>
<dbReference type="InterPro" id="IPR011993">
    <property type="entry name" value="PH-like_dom_sf"/>
</dbReference>